<feature type="chain" id="PRO_5028941637" evidence="2">
    <location>
        <begin position="20"/>
        <end position="189"/>
    </location>
</feature>
<sequence>MHIILVLLTFFASILYTNAEISLSIGSPKKVEYDGDHMIIRVNNPEKLNGSVIICLGGTAESSSAHCATGFAELQITLIGQVSIDATVDRDGKSSGMSNIYGEIHYKWDGALEVSLQYKSHDSITVTLANARDWAGGPKKRNYTTVIIVVCCVTFGVVALSCIAFLLICRYGCMNNRKATPATQASPKA</sequence>
<evidence type="ECO:0000256" key="2">
    <source>
        <dbReference type="SAM" id="SignalP"/>
    </source>
</evidence>
<dbReference type="AlphaFoldDB" id="A0A7E4V8F7"/>
<accession>A0A7E4V8F7</accession>
<dbReference type="Proteomes" id="UP000492821">
    <property type="component" value="Unassembled WGS sequence"/>
</dbReference>
<dbReference type="WBParaSite" id="Pan_g17487.t1">
    <property type="protein sequence ID" value="Pan_g17487.t1"/>
    <property type="gene ID" value="Pan_g17487"/>
</dbReference>
<reference evidence="4" key="2">
    <citation type="submission" date="2020-10" db="UniProtKB">
        <authorList>
            <consortium name="WormBaseParasite"/>
        </authorList>
    </citation>
    <scope>IDENTIFICATION</scope>
</reference>
<reference evidence="3" key="1">
    <citation type="journal article" date="2013" name="Genetics">
        <title>The draft genome and transcriptome of Panagrellus redivivus are shaped by the harsh demands of a free-living lifestyle.</title>
        <authorList>
            <person name="Srinivasan J."/>
            <person name="Dillman A.R."/>
            <person name="Macchietto M.G."/>
            <person name="Heikkinen L."/>
            <person name="Lakso M."/>
            <person name="Fracchia K.M."/>
            <person name="Antoshechkin I."/>
            <person name="Mortazavi A."/>
            <person name="Wong G."/>
            <person name="Sternberg P.W."/>
        </authorList>
    </citation>
    <scope>NUCLEOTIDE SEQUENCE [LARGE SCALE GENOMIC DNA]</scope>
    <source>
        <strain evidence="3">MT8872</strain>
    </source>
</reference>
<evidence type="ECO:0000313" key="3">
    <source>
        <dbReference type="Proteomes" id="UP000492821"/>
    </source>
</evidence>
<name>A0A7E4V8F7_PANRE</name>
<keyword evidence="3" id="KW-1185">Reference proteome</keyword>
<evidence type="ECO:0000313" key="4">
    <source>
        <dbReference type="WBParaSite" id="Pan_g17487.t1"/>
    </source>
</evidence>
<evidence type="ECO:0000256" key="1">
    <source>
        <dbReference type="SAM" id="Phobius"/>
    </source>
</evidence>
<keyword evidence="1" id="KW-1133">Transmembrane helix</keyword>
<feature type="transmembrane region" description="Helical" evidence="1">
    <location>
        <begin position="146"/>
        <end position="168"/>
    </location>
</feature>
<keyword evidence="1" id="KW-0472">Membrane</keyword>
<protein>
    <submittedName>
        <fullName evidence="4">Transmembrane protein</fullName>
    </submittedName>
</protein>
<feature type="signal peptide" evidence="2">
    <location>
        <begin position="1"/>
        <end position="19"/>
    </location>
</feature>
<organism evidence="3 4">
    <name type="scientific">Panagrellus redivivus</name>
    <name type="common">Microworm</name>
    <dbReference type="NCBI Taxonomy" id="6233"/>
    <lineage>
        <taxon>Eukaryota</taxon>
        <taxon>Metazoa</taxon>
        <taxon>Ecdysozoa</taxon>
        <taxon>Nematoda</taxon>
        <taxon>Chromadorea</taxon>
        <taxon>Rhabditida</taxon>
        <taxon>Tylenchina</taxon>
        <taxon>Panagrolaimomorpha</taxon>
        <taxon>Panagrolaimoidea</taxon>
        <taxon>Panagrolaimidae</taxon>
        <taxon>Panagrellus</taxon>
    </lineage>
</organism>
<proteinExistence type="predicted"/>
<keyword evidence="1" id="KW-0812">Transmembrane</keyword>
<keyword evidence="2" id="KW-0732">Signal</keyword>